<evidence type="ECO:0000259" key="14">
    <source>
        <dbReference type="PROSITE" id="PS01124"/>
    </source>
</evidence>
<evidence type="ECO:0000256" key="12">
    <source>
        <dbReference type="PROSITE-ProRule" id="PRU00169"/>
    </source>
</evidence>
<dbReference type="EMBL" id="CP055153">
    <property type="protein sequence ID" value="QMU27081.1"/>
    <property type="molecule type" value="Genomic_DNA"/>
</dbReference>
<dbReference type="InterPro" id="IPR011047">
    <property type="entry name" value="Quinoprotein_ADH-like_sf"/>
</dbReference>
<dbReference type="Pfam" id="PF12833">
    <property type="entry name" value="HTH_18"/>
    <property type="match status" value="1"/>
</dbReference>
<dbReference type="Gene3D" id="3.30.565.10">
    <property type="entry name" value="Histidine kinase-like ATPase, C-terminal domain"/>
    <property type="match status" value="1"/>
</dbReference>
<dbReference type="PANTHER" id="PTHR43547">
    <property type="entry name" value="TWO-COMPONENT HISTIDINE KINASE"/>
    <property type="match status" value="1"/>
</dbReference>
<dbReference type="InterPro" id="IPR018062">
    <property type="entry name" value="HTH_AraC-typ_CS"/>
</dbReference>
<dbReference type="GO" id="GO:0043565">
    <property type="term" value="F:sequence-specific DNA binding"/>
    <property type="evidence" value="ECO:0007669"/>
    <property type="project" value="InterPro"/>
</dbReference>
<dbReference type="Gene3D" id="1.10.10.60">
    <property type="entry name" value="Homeodomain-like"/>
    <property type="match status" value="1"/>
</dbReference>
<dbReference type="InterPro" id="IPR004358">
    <property type="entry name" value="Sig_transdc_His_kin-like_C"/>
</dbReference>
<dbReference type="Pfam" id="PF07495">
    <property type="entry name" value="Y_Y_Y"/>
    <property type="match status" value="1"/>
</dbReference>
<dbReference type="SMART" id="SM00342">
    <property type="entry name" value="HTH_ARAC"/>
    <property type="match status" value="1"/>
</dbReference>
<sequence>MVNTAFGKFLFLSLFLLITITSHAQIKAKIERYSTEDGLSHDGVMTMIKDQEGFMWFGTWDGINRFDGHNFVTYKAYPGDNSKLKNNRIGEIVEDQAGFLWLTAYDNQVYRFDKKTEQFFAIADLLQEKGITNIAFNKIVLAQPGVVWLTTTNQGVFCVKKANSARPEIIPYPINQAVGKTNAGNQIHFLYPAQNNTVWVGSSQGLHQFSPKADGPYSNGSLQTDSLSQLNFTCVIEGKNKIWFGTSNGYLVSYEKKTNTFVKSKICSSKINGLLLSRKRENVLYLVNSQSQLLTVNTSDLSTTTASVEGKGAFLSVFEDTSGLLWIQPEFRGAIKYNPGSKQFRFFFQPIDATFHISVKNYKVFEDHKKRVWVSMQGGGFGYYDPTTDAIKYFYNEPGSLEHRFSNYVSSLYLDNTGVLWLCTNDRGINKVIFQENYFDYKILVPNTANNSDNEVRGVYNDSKNRIWLAAKSGKLYVYDQHHLVQNLFVNLPKEGLGIVYTIFEDSKNNIWLGTKGNGLFKAQPTGNASGMYQLMHFLPDKNDSYSLSGDMVYAFLEDRKGCIWVGTYGHGINLVEQTLNKLRFINANNQLSHHKISTHTKIRHLQEGPNGDIWIATTDGLVVLNPNLKVSDKFSLYKKVSGNASSLGNNDVQYIFKDSKNVMWVCTSGGGLNQAIIGKEGVIFKVFTKEQGLPNDYILSVAEDNQGNLWLATENGISKFNPKTQQFKNFDSYEGLEQTGFSEAAAIKLQNGNLLFGARSGYLTFNPAETTKRKVAANMVFTNFQINNKDVTLTSPKSPLKQSINYTPNIELAYNENILGIEFTVLDYHASDKLNYAYRLTNFDEEWHQVKNQRKATYTNLPPGEYVFEVKSQDPELFQSLPYKKIAVTIHPPIWRTTWAYVVYIILALILLEIVRRVAFSMIRLRNRIAIEQKLTELKLRFFTNISHELRTPLTLIVNPIEAISQQADLTPKSREYIQVVRKNTNRMVRFINQLLDFRKAQSGKMKLKIAQTEIISILKDISSHFTEAAAEKQITLSVTSNVDELSAWIDLEKMDIVIYNLLSNAIKFSSAGKSVTVDVHYDKLADFFTIKVIDQGVGIPANKLNDVFELYYEGDKKGVNNWGGTGIGLALAKELVELHHGKITAQNNATEGVTIMVELKTGKEHFTADEVVWLDTPLALSRKYEPADEALPAFENADTNVTALESLPLVLIVEDNPDLRKLLTDQFRLYYKVIQAENGEEGLAKAMQQLPDLVISDVMMPKMDGIQLLDKLKNTVETSHIPVILLTAKTSVEHQIEGLNYGADYYITKPFQSDFILAAVKNLLHQRKKIFESLLGDKRTIDLSPSEIVITSKDEVFLKKIISIVENGMSDPEFNIDAVAETVGMGRTTFYKKFTSLTNLAPVEFVREMRLKRGKQLLDAGENNISEVAYAIGFNNAGYFSTCFKKQYQVTPSEYVKSLKAPLV</sequence>
<gene>
    <name evidence="17" type="ORF">HUW48_03115</name>
</gene>
<dbReference type="CDD" id="cd00075">
    <property type="entry name" value="HATPase"/>
    <property type="match status" value="1"/>
</dbReference>
<keyword evidence="4" id="KW-0808">Transferase</keyword>
<feature type="domain" description="HTH araC/xylS-type" evidence="14">
    <location>
        <begin position="1361"/>
        <end position="1460"/>
    </location>
</feature>
<organism evidence="17 18">
    <name type="scientific">Adhaeribacter radiodurans</name>
    <dbReference type="NCBI Taxonomy" id="2745197"/>
    <lineage>
        <taxon>Bacteria</taxon>
        <taxon>Pseudomonadati</taxon>
        <taxon>Bacteroidota</taxon>
        <taxon>Cytophagia</taxon>
        <taxon>Cytophagales</taxon>
        <taxon>Hymenobacteraceae</taxon>
        <taxon>Adhaeribacter</taxon>
    </lineage>
</organism>
<keyword evidence="5" id="KW-0547">Nucleotide-binding</keyword>
<dbReference type="FunFam" id="1.10.287.130:FF:000045">
    <property type="entry name" value="Two-component system sensor histidine kinase/response regulator"/>
    <property type="match status" value="1"/>
</dbReference>
<dbReference type="GO" id="GO:0003700">
    <property type="term" value="F:DNA-binding transcription factor activity"/>
    <property type="evidence" value="ECO:0007669"/>
    <property type="project" value="InterPro"/>
</dbReference>
<keyword evidence="10" id="KW-0238">DNA-binding</keyword>
<dbReference type="PRINTS" id="PR00344">
    <property type="entry name" value="BCTRLSENSOR"/>
</dbReference>
<name>A0A7L7L2R0_9BACT</name>
<dbReference type="PANTHER" id="PTHR43547:SF2">
    <property type="entry name" value="HYBRID SIGNAL TRANSDUCTION HISTIDINE KINASE C"/>
    <property type="match status" value="1"/>
</dbReference>
<dbReference type="InterPro" id="IPR015943">
    <property type="entry name" value="WD40/YVTN_repeat-like_dom_sf"/>
</dbReference>
<keyword evidence="9" id="KW-0805">Transcription regulation</keyword>
<dbReference type="PROSITE" id="PS00041">
    <property type="entry name" value="HTH_ARAC_FAMILY_1"/>
    <property type="match status" value="1"/>
</dbReference>
<dbReference type="SUPFAM" id="SSF50998">
    <property type="entry name" value="Quinoprotein alcohol dehydrogenase-like"/>
    <property type="match status" value="1"/>
</dbReference>
<feature type="chain" id="PRO_5029772412" description="histidine kinase" evidence="13">
    <location>
        <begin position="25"/>
        <end position="1466"/>
    </location>
</feature>
<dbReference type="InterPro" id="IPR003661">
    <property type="entry name" value="HisK_dim/P_dom"/>
</dbReference>
<dbReference type="InterPro" id="IPR011110">
    <property type="entry name" value="Reg_prop"/>
</dbReference>
<dbReference type="GO" id="GO:0005524">
    <property type="term" value="F:ATP binding"/>
    <property type="evidence" value="ECO:0007669"/>
    <property type="project" value="UniProtKB-KW"/>
</dbReference>
<dbReference type="FunFam" id="2.60.40.10:FF:000791">
    <property type="entry name" value="Two-component system sensor histidine kinase/response regulator"/>
    <property type="match status" value="1"/>
</dbReference>
<dbReference type="InterPro" id="IPR018060">
    <property type="entry name" value="HTH_AraC"/>
</dbReference>
<dbReference type="Pfam" id="PF07494">
    <property type="entry name" value="Reg_prop"/>
    <property type="match status" value="4"/>
</dbReference>
<dbReference type="SUPFAM" id="SSF46689">
    <property type="entry name" value="Homeodomain-like"/>
    <property type="match status" value="1"/>
</dbReference>
<dbReference type="InterPro" id="IPR036097">
    <property type="entry name" value="HisK_dim/P_sf"/>
</dbReference>
<evidence type="ECO:0000256" key="4">
    <source>
        <dbReference type="ARBA" id="ARBA00022679"/>
    </source>
</evidence>
<evidence type="ECO:0000256" key="9">
    <source>
        <dbReference type="ARBA" id="ARBA00023015"/>
    </source>
</evidence>
<dbReference type="EC" id="2.7.13.3" evidence="2"/>
<evidence type="ECO:0000256" key="13">
    <source>
        <dbReference type="SAM" id="SignalP"/>
    </source>
</evidence>
<dbReference type="Gene3D" id="3.40.50.2300">
    <property type="match status" value="1"/>
</dbReference>
<dbReference type="Pfam" id="PF00072">
    <property type="entry name" value="Response_reg"/>
    <property type="match status" value="1"/>
</dbReference>
<dbReference type="InterPro" id="IPR011006">
    <property type="entry name" value="CheY-like_superfamily"/>
</dbReference>
<feature type="domain" description="Histidine kinase" evidence="15">
    <location>
        <begin position="946"/>
        <end position="1165"/>
    </location>
</feature>
<keyword evidence="11" id="KW-0804">Transcription</keyword>
<dbReference type="CDD" id="cd17574">
    <property type="entry name" value="REC_OmpR"/>
    <property type="match status" value="1"/>
</dbReference>
<feature type="modified residue" description="4-aspartylphosphate" evidence="12">
    <location>
        <position position="1259"/>
    </location>
</feature>
<dbReference type="InterPro" id="IPR011123">
    <property type="entry name" value="Y_Y_Y"/>
</dbReference>
<dbReference type="Pfam" id="PF02518">
    <property type="entry name" value="HATPase_c"/>
    <property type="match status" value="1"/>
</dbReference>
<evidence type="ECO:0000256" key="7">
    <source>
        <dbReference type="ARBA" id="ARBA00022840"/>
    </source>
</evidence>
<evidence type="ECO:0000256" key="2">
    <source>
        <dbReference type="ARBA" id="ARBA00012438"/>
    </source>
</evidence>
<proteinExistence type="predicted"/>
<dbReference type="SUPFAM" id="SSF47384">
    <property type="entry name" value="Homodimeric domain of signal transducing histidine kinase"/>
    <property type="match status" value="1"/>
</dbReference>
<dbReference type="InterPro" id="IPR009057">
    <property type="entry name" value="Homeodomain-like_sf"/>
</dbReference>
<keyword evidence="3 12" id="KW-0597">Phosphoprotein</keyword>
<comment type="catalytic activity">
    <reaction evidence="1">
        <text>ATP + protein L-histidine = ADP + protein N-phospho-L-histidine.</text>
        <dbReference type="EC" id="2.7.13.3"/>
    </reaction>
</comment>
<dbReference type="Pfam" id="PF00512">
    <property type="entry name" value="HisKA"/>
    <property type="match status" value="1"/>
</dbReference>
<dbReference type="InterPro" id="IPR005467">
    <property type="entry name" value="His_kinase_dom"/>
</dbReference>
<dbReference type="GO" id="GO:0000155">
    <property type="term" value="F:phosphorelay sensor kinase activity"/>
    <property type="evidence" value="ECO:0007669"/>
    <property type="project" value="InterPro"/>
</dbReference>
<dbReference type="SUPFAM" id="SSF55874">
    <property type="entry name" value="ATPase domain of HSP90 chaperone/DNA topoisomerase II/histidine kinase"/>
    <property type="match status" value="1"/>
</dbReference>
<dbReference type="InterPro" id="IPR013783">
    <property type="entry name" value="Ig-like_fold"/>
</dbReference>
<dbReference type="Gene3D" id="2.130.10.10">
    <property type="entry name" value="YVTN repeat-like/Quinoprotein amine dehydrogenase"/>
    <property type="match status" value="4"/>
</dbReference>
<dbReference type="InterPro" id="IPR003594">
    <property type="entry name" value="HATPase_dom"/>
</dbReference>
<keyword evidence="13" id="KW-0732">Signal</keyword>
<dbReference type="PROSITE" id="PS50110">
    <property type="entry name" value="RESPONSE_REGULATORY"/>
    <property type="match status" value="1"/>
</dbReference>
<reference evidence="17 18" key="1">
    <citation type="submission" date="2020-08" db="EMBL/GenBank/DDBJ databases">
        <title>Adhaeribacter dokdonensis sp. nov., isolated from the rhizosphere of Elymus tsukushiensis, a plant native to the Dokdo Islands, Republic of Korea.</title>
        <authorList>
            <person name="Ghim S.Y."/>
        </authorList>
    </citation>
    <scope>NUCLEOTIDE SEQUENCE [LARGE SCALE GENOMIC DNA]</scope>
    <source>
        <strain evidence="17 18">KUDC8001</strain>
    </source>
</reference>
<dbReference type="RefSeq" id="WP_182414282.1">
    <property type="nucleotide sequence ID" value="NZ_CP055153.1"/>
</dbReference>
<feature type="domain" description="Response regulatory" evidence="16">
    <location>
        <begin position="1211"/>
        <end position="1326"/>
    </location>
</feature>
<dbReference type="SMART" id="SM00388">
    <property type="entry name" value="HisKA"/>
    <property type="match status" value="1"/>
</dbReference>
<dbReference type="Proteomes" id="UP000514509">
    <property type="component" value="Chromosome"/>
</dbReference>
<evidence type="ECO:0000256" key="10">
    <source>
        <dbReference type="ARBA" id="ARBA00023125"/>
    </source>
</evidence>
<dbReference type="InterPro" id="IPR001789">
    <property type="entry name" value="Sig_transdc_resp-reg_receiver"/>
</dbReference>
<dbReference type="SMART" id="SM00387">
    <property type="entry name" value="HATPase_c"/>
    <property type="match status" value="1"/>
</dbReference>
<evidence type="ECO:0000256" key="3">
    <source>
        <dbReference type="ARBA" id="ARBA00022553"/>
    </source>
</evidence>
<accession>A0A7L7L2R0</accession>
<keyword evidence="8" id="KW-0902">Two-component regulatory system</keyword>
<dbReference type="FunFam" id="3.30.565.10:FF:000037">
    <property type="entry name" value="Hybrid sensor histidine kinase/response regulator"/>
    <property type="match status" value="1"/>
</dbReference>
<dbReference type="CDD" id="cd00082">
    <property type="entry name" value="HisKA"/>
    <property type="match status" value="1"/>
</dbReference>
<evidence type="ECO:0000259" key="16">
    <source>
        <dbReference type="PROSITE" id="PS50110"/>
    </source>
</evidence>
<dbReference type="KEGG" id="add:HUW48_03115"/>
<dbReference type="SMART" id="SM00448">
    <property type="entry name" value="REC"/>
    <property type="match status" value="1"/>
</dbReference>
<evidence type="ECO:0000259" key="15">
    <source>
        <dbReference type="PROSITE" id="PS50109"/>
    </source>
</evidence>
<dbReference type="SUPFAM" id="SSF52172">
    <property type="entry name" value="CheY-like"/>
    <property type="match status" value="1"/>
</dbReference>
<dbReference type="InterPro" id="IPR036890">
    <property type="entry name" value="HATPase_C_sf"/>
</dbReference>
<evidence type="ECO:0000256" key="5">
    <source>
        <dbReference type="ARBA" id="ARBA00022741"/>
    </source>
</evidence>
<evidence type="ECO:0000256" key="11">
    <source>
        <dbReference type="ARBA" id="ARBA00023163"/>
    </source>
</evidence>
<feature type="signal peptide" evidence="13">
    <location>
        <begin position="1"/>
        <end position="24"/>
    </location>
</feature>
<keyword evidence="7" id="KW-0067">ATP-binding</keyword>
<protein>
    <recommendedName>
        <fullName evidence="2">histidine kinase</fullName>
        <ecNumber evidence="2">2.7.13.3</ecNumber>
    </recommendedName>
</protein>
<evidence type="ECO:0000256" key="8">
    <source>
        <dbReference type="ARBA" id="ARBA00023012"/>
    </source>
</evidence>
<evidence type="ECO:0000313" key="18">
    <source>
        <dbReference type="Proteomes" id="UP000514509"/>
    </source>
</evidence>
<evidence type="ECO:0000313" key="17">
    <source>
        <dbReference type="EMBL" id="QMU27081.1"/>
    </source>
</evidence>
<keyword evidence="6" id="KW-0418">Kinase</keyword>
<evidence type="ECO:0000256" key="6">
    <source>
        <dbReference type="ARBA" id="ARBA00022777"/>
    </source>
</evidence>
<dbReference type="Gene3D" id="1.10.287.130">
    <property type="match status" value="1"/>
</dbReference>
<dbReference type="PROSITE" id="PS50109">
    <property type="entry name" value="HIS_KIN"/>
    <property type="match status" value="1"/>
</dbReference>
<evidence type="ECO:0000256" key="1">
    <source>
        <dbReference type="ARBA" id="ARBA00000085"/>
    </source>
</evidence>
<dbReference type="PROSITE" id="PS01124">
    <property type="entry name" value="HTH_ARAC_FAMILY_2"/>
    <property type="match status" value="1"/>
</dbReference>
<keyword evidence="18" id="KW-1185">Reference proteome</keyword>
<dbReference type="SUPFAM" id="SSF63829">
    <property type="entry name" value="Calcium-dependent phosphotriesterase"/>
    <property type="match status" value="1"/>
</dbReference>
<dbReference type="Gene3D" id="2.60.40.10">
    <property type="entry name" value="Immunoglobulins"/>
    <property type="match status" value="1"/>
</dbReference>